<evidence type="ECO:0000313" key="3">
    <source>
        <dbReference type="Proteomes" id="UP000179324"/>
    </source>
</evidence>
<dbReference type="AlphaFoldDB" id="A0A1F6BMM4"/>
<feature type="region of interest" description="Disordered" evidence="1">
    <location>
        <begin position="37"/>
        <end position="82"/>
    </location>
</feature>
<evidence type="ECO:0000256" key="1">
    <source>
        <dbReference type="SAM" id="MobiDB-lite"/>
    </source>
</evidence>
<accession>A0A1F6BMM4</accession>
<proteinExistence type="predicted"/>
<dbReference type="EMBL" id="MFKI01000027">
    <property type="protein sequence ID" value="OGG38128.1"/>
    <property type="molecule type" value="Genomic_DNA"/>
</dbReference>
<gene>
    <name evidence="2" type="ORF">A2127_00840</name>
</gene>
<organism evidence="2 3">
    <name type="scientific">Candidatus Jorgensenbacteria bacterium GWC1_48_12</name>
    <dbReference type="NCBI Taxonomy" id="1798469"/>
    <lineage>
        <taxon>Bacteria</taxon>
        <taxon>Candidatus Joergenseniibacteriota</taxon>
    </lineage>
</organism>
<name>A0A1F6BMM4_9BACT</name>
<protein>
    <submittedName>
        <fullName evidence="2">Uncharacterized protein</fullName>
    </submittedName>
</protein>
<sequence>MGFETIPTPGGESERIEYIGKDGKRYKMTAEEFAAHTEAEARRKELERKRKQDEGLKGLIESLKRGETPKKPEGEEKQAEAA</sequence>
<reference evidence="2 3" key="1">
    <citation type="journal article" date="2016" name="Nat. Commun.">
        <title>Thousands of microbial genomes shed light on interconnected biogeochemical processes in an aquifer system.</title>
        <authorList>
            <person name="Anantharaman K."/>
            <person name="Brown C.T."/>
            <person name="Hug L.A."/>
            <person name="Sharon I."/>
            <person name="Castelle C.J."/>
            <person name="Probst A.J."/>
            <person name="Thomas B.C."/>
            <person name="Singh A."/>
            <person name="Wilkins M.J."/>
            <person name="Karaoz U."/>
            <person name="Brodie E.L."/>
            <person name="Williams K.H."/>
            <person name="Hubbard S.S."/>
            <person name="Banfield J.F."/>
        </authorList>
    </citation>
    <scope>NUCLEOTIDE SEQUENCE [LARGE SCALE GENOMIC DNA]</scope>
</reference>
<evidence type="ECO:0000313" key="2">
    <source>
        <dbReference type="EMBL" id="OGG38128.1"/>
    </source>
</evidence>
<dbReference type="Proteomes" id="UP000179324">
    <property type="component" value="Unassembled WGS sequence"/>
</dbReference>
<comment type="caution">
    <text evidence="2">The sequence shown here is derived from an EMBL/GenBank/DDBJ whole genome shotgun (WGS) entry which is preliminary data.</text>
</comment>